<dbReference type="InterPro" id="IPR027417">
    <property type="entry name" value="P-loop_NTPase"/>
</dbReference>
<evidence type="ECO:0000259" key="1">
    <source>
        <dbReference type="Pfam" id="PF13614"/>
    </source>
</evidence>
<comment type="caution">
    <text evidence="2">The sequence shown here is derived from an EMBL/GenBank/DDBJ whole genome shotgun (WGS) entry which is preliminary data.</text>
</comment>
<protein>
    <recommendedName>
        <fullName evidence="1">AAA domain-containing protein</fullName>
    </recommendedName>
</protein>
<evidence type="ECO:0000313" key="2">
    <source>
        <dbReference type="EMBL" id="ONF42550.1"/>
    </source>
</evidence>
<organism evidence="2 3">
    <name type="scientific">Marinobacter lutaoensis</name>
    <dbReference type="NCBI Taxonomy" id="135739"/>
    <lineage>
        <taxon>Bacteria</taxon>
        <taxon>Pseudomonadati</taxon>
        <taxon>Pseudomonadota</taxon>
        <taxon>Gammaproteobacteria</taxon>
        <taxon>Pseudomonadales</taxon>
        <taxon>Marinobacteraceae</taxon>
        <taxon>Marinobacter</taxon>
    </lineage>
</organism>
<dbReference type="Gene3D" id="3.40.50.300">
    <property type="entry name" value="P-loop containing nucleotide triphosphate hydrolases"/>
    <property type="match status" value="1"/>
</dbReference>
<dbReference type="PANTHER" id="PTHR13696:SF52">
    <property type="entry name" value="PARA FAMILY PROTEIN CT_582"/>
    <property type="match status" value="1"/>
</dbReference>
<dbReference type="Proteomes" id="UP000189339">
    <property type="component" value="Unassembled WGS sequence"/>
</dbReference>
<evidence type="ECO:0000313" key="3">
    <source>
        <dbReference type="Proteomes" id="UP000189339"/>
    </source>
</evidence>
<dbReference type="CDD" id="cd02042">
    <property type="entry name" value="ParAB_family"/>
    <property type="match status" value="1"/>
</dbReference>
<reference evidence="2 3" key="1">
    <citation type="submission" date="2016-12" db="EMBL/GenBank/DDBJ databases">
        <title>Marinobacter lutaoensis whole genome sequencing.</title>
        <authorList>
            <person name="Verma A."/>
            <person name="Krishnamurthi S."/>
        </authorList>
    </citation>
    <scope>NUCLEOTIDE SEQUENCE [LARGE SCALE GENOMIC DNA]</scope>
    <source>
        <strain evidence="2 3">T5054</strain>
    </source>
</reference>
<accession>A0A1V2DPW9</accession>
<feature type="domain" description="AAA" evidence="1">
    <location>
        <begin position="111"/>
        <end position="280"/>
    </location>
</feature>
<keyword evidence="3" id="KW-1185">Reference proteome</keyword>
<name>A0A1V2DPW9_9GAMM</name>
<sequence>MLDKATPPTLSLGLDEPSESFDLWSDAGYEIIEAKRRESRENELAKRKPRTYTQVQATQLIGRSESFLKGKGLNDAWSDSGLPRYTLKRINELRDKTGTRYRKPENVKPLTIALAKLKGGVGNSTICVHLAHYLATQGLKVLIVDLDLQASASGLAAGVNPDVDFDKEDTVYEILRDAPMDFPSIVRYTYFENVLLAPCNSVMQNLEFELVEQIQKDRSEWPKDEDGKPISVYNRLSVGLKTIENEFDIILLDCPPALGTITINALTAADAMINTVRPNPLDRTSFAVFNSSLASLYESVPKPLRYYRILINQMDRSRASELEENTIREIYGSYVLKNTVVESSEIKGAPSLMSTLFDLEKPVKSSNANRRAVDSMSRTFDEILTDIKALWEMEAEDNG</sequence>
<dbReference type="SUPFAM" id="SSF52540">
    <property type="entry name" value="P-loop containing nucleoside triphosphate hydrolases"/>
    <property type="match status" value="1"/>
</dbReference>
<dbReference type="InterPro" id="IPR025669">
    <property type="entry name" value="AAA_dom"/>
</dbReference>
<dbReference type="InterPro" id="IPR050678">
    <property type="entry name" value="DNA_Partitioning_ATPase"/>
</dbReference>
<dbReference type="PANTHER" id="PTHR13696">
    <property type="entry name" value="P-LOOP CONTAINING NUCLEOSIDE TRIPHOSPHATE HYDROLASE"/>
    <property type="match status" value="1"/>
</dbReference>
<dbReference type="OrthoDB" id="8950613at2"/>
<dbReference type="AlphaFoldDB" id="A0A1V2DPW9"/>
<dbReference type="EMBL" id="MSCW01000009">
    <property type="protein sequence ID" value="ONF42550.1"/>
    <property type="molecule type" value="Genomic_DNA"/>
</dbReference>
<gene>
    <name evidence="2" type="ORF">BTO32_15190</name>
</gene>
<dbReference type="Pfam" id="PF13614">
    <property type="entry name" value="AAA_31"/>
    <property type="match status" value="1"/>
</dbReference>
<proteinExistence type="predicted"/>
<dbReference type="RefSeq" id="WP_076725495.1">
    <property type="nucleotide sequence ID" value="NZ_MSCW01000009.1"/>
</dbReference>
<dbReference type="STRING" id="135739.BTO32_15190"/>